<evidence type="ECO:0000313" key="3">
    <source>
        <dbReference type="Proteomes" id="UP000955338"/>
    </source>
</evidence>
<reference evidence="2" key="1">
    <citation type="submission" date="2017-06" db="EMBL/GenBank/DDBJ databases">
        <title>Genome sequencing of pathogenic and non-pathogenic strains within Bisgaard taxon 40.</title>
        <authorList>
            <person name="Ladner J.T."/>
            <person name="Lovett S.P."/>
            <person name="Koroleva G."/>
            <person name="Lorch J.M."/>
        </authorList>
    </citation>
    <scope>NUCLEOTIDE SEQUENCE</scope>
    <source>
        <strain evidence="2">27576-1-I1</strain>
    </source>
</reference>
<dbReference type="GO" id="GO:0009100">
    <property type="term" value="P:glycoprotein metabolic process"/>
    <property type="evidence" value="ECO:0007669"/>
    <property type="project" value="UniProtKB-ARBA"/>
</dbReference>
<dbReference type="InterPro" id="IPR052942">
    <property type="entry name" value="LPS_cholinephosphotransferase"/>
</dbReference>
<dbReference type="AlphaFoldDB" id="A0A8E3MFN6"/>
<evidence type="ECO:0000259" key="1">
    <source>
        <dbReference type="Pfam" id="PF04991"/>
    </source>
</evidence>
<dbReference type="EMBL" id="CP022011">
    <property type="protein sequence ID" value="QDJ14575.1"/>
    <property type="molecule type" value="Genomic_DNA"/>
</dbReference>
<evidence type="ECO:0000313" key="2">
    <source>
        <dbReference type="EMBL" id="QDJ14575.1"/>
    </source>
</evidence>
<name>A0A8E3MFN6_9PAST</name>
<proteinExistence type="predicted"/>
<protein>
    <recommendedName>
        <fullName evidence="1">LicD/FKTN/FKRP nucleotidyltransferase domain-containing protein</fullName>
    </recommendedName>
</protein>
<gene>
    <name evidence="2" type="ORF">CEP48_03695</name>
</gene>
<dbReference type="PANTHER" id="PTHR43404:SF2">
    <property type="entry name" value="LIPOPOLYSACCHARIDE CHOLINEPHOSPHOTRANSFERASE LICD"/>
    <property type="match status" value="1"/>
</dbReference>
<dbReference type="Pfam" id="PF04991">
    <property type="entry name" value="LicD"/>
    <property type="match status" value="1"/>
</dbReference>
<accession>A0A8E3MFN6</accession>
<organism evidence="2 3">
    <name type="scientific">Mergibacter septicus</name>
    <dbReference type="NCBI Taxonomy" id="221402"/>
    <lineage>
        <taxon>Bacteria</taxon>
        <taxon>Pseudomonadati</taxon>
        <taxon>Pseudomonadota</taxon>
        <taxon>Gammaproteobacteria</taxon>
        <taxon>Pasteurellales</taxon>
        <taxon>Pasteurellaceae</taxon>
        <taxon>Mergibacter</taxon>
    </lineage>
</organism>
<dbReference type="RefSeq" id="WP_261920893.1">
    <property type="nucleotide sequence ID" value="NZ_CP022011.1"/>
</dbReference>
<feature type="domain" description="LicD/FKTN/FKRP nucleotidyltransferase" evidence="1">
    <location>
        <begin position="25"/>
        <end position="244"/>
    </location>
</feature>
<sequence>MKQKITAIEHKQLLLNTLLIFDQFCKEHQIQYSLAYGTMLGAVRHQGFIPWDDDIDVFMLREQYDKFVTCWQKENNSLTTKYKLWDIESPENFFIGYVAKFFDKDTLLIEQINKRAIEYGIFIDIFPLDNIPSNQEEQQKILRKHRFYKKMLTHFYRHGALLNLIAKKYSRKIPSIYYFLDKITKLNYTYPNTNYIAACTVPDRDISKNIYTKEMFTNMINLDFEGYQFPVIAEYDRFLSQYYGDYMKLPPKEERIGHNVEVYLR</sequence>
<dbReference type="PANTHER" id="PTHR43404">
    <property type="entry name" value="LIPOPOLYSACCHARIDE CHOLINEPHOSPHOTRANSFERASE LICD"/>
    <property type="match status" value="1"/>
</dbReference>
<dbReference type="Proteomes" id="UP000955338">
    <property type="component" value="Chromosome"/>
</dbReference>
<dbReference type="InterPro" id="IPR007074">
    <property type="entry name" value="LicD/FKTN/FKRP_NTP_transf"/>
</dbReference>
<keyword evidence="3" id="KW-1185">Reference proteome</keyword>